<name>A0ABS1TMN2_9BACI</name>
<organism evidence="10 11">
    <name type="scientific">Neobacillus paridis</name>
    <dbReference type="NCBI Taxonomy" id="2803862"/>
    <lineage>
        <taxon>Bacteria</taxon>
        <taxon>Bacillati</taxon>
        <taxon>Bacillota</taxon>
        <taxon>Bacilli</taxon>
        <taxon>Bacillales</taxon>
        <taxon>Bacillaceae</taxon>
        <taxon>Neobacillus</taxon>
    </lineage>
</organism>
<evidence type="ECO:0000313" key="11">
    <source>
        <dbReference type="Proteomes" id="UP000623967"/>
    </source>
</evidence>
<feature type="signal peptide" evidence="8">
    <location>
        <begin position="1"/>
        <end position="21"/>
    </location>
</feature>
<evidence type="ECO:0000256" key="5">
    <source>
        <dbReference type="ARBA" id="ARBA00023004"/>
    </source>
</evidence>
<dbReference type="InterPro" id="IPR012218">
    <property type="entry name" value="Cyt_c_BACSU-c550-type"/>
</dbReference>
<evidence type="ECO:0000256" key="3">
    <source>
        <dbReference type="ARBA" id="ARBA00022723"/>
    </source>
</evidence>
<keyword evidence="2 6" id="KW-0349">Heme</keyword>
<dbReference type="PIRSF" id="PIRSF000025">
    <property type="entry name" value="Cytc_Bsub_c550"/>
    <property type="match status" value="1"/>
</dbReference>
<dbReference type="InterPro" id="IPR054782">
    <property type="entry name" value="Cytochro_C551"/>
</dbReference>
<feature type="region of interest" description="Disordered" evidence="7">
    <location>
        <begin position="20"/>
        <end position="50"/>
    </location>
</feature>
<dbReference type="InterPro" id="IPR036909">
    <property type="entry name" value="Cyt_c-like_dom_sf"/>
</dbReference>
<dbReference type="PANTHER" id="PTHR37823:SF3">
    <property type="entry name" value="CYTOCHROME C-551"/>
    <property type="match status" value="1"/>
</dbReference>
<keyword evidence="8" id="KW-0732">Signal</keyword>
<dbReference type="PROSITE" id="PS51257">
    <property type="entry name" value="PROKAR_LIPOPROTEIN"/>
    <property type="match status" value="1"/>
</dbReference>
<keyword evidence="11" id="KW-1185">Reference proteome</keyword>
<dbReference type="Gene3D" id="1.10.760.10">
    <property type="entry name" value="Cytochrome c-like domain"/>
    <property type="match status" value="1"/>
</dbReference>
<dbReference type="EMBL" id="JAESWB010000168">
    <property type="protein sequence ID" value="MBL4952443.1"/>
    <property type="molecule type" value="Genomic_DNA"/>
</dbReference>
<keyword evidence="5 6" id="KW-0408">Iron</keyword>
<dbReference type="RefSeq" id="WP_202653711.1">
    <property type="nucleotide sequence ID" value="NZ_JAESWB010000168.1"/>
</dbReference>
<accession>A0ABS1TMN2</accession>
<dbReference type="PROSITE" id="PS51007">
    <property type="entry name" value="CYTC"/>
    <property type="match status" value="1"/>
</dbReference>
<dbReference type="PANTHER" id="PTHR37823">
    <property type="entry name" value="CYTOCHROME C-553-LIKE"/>
    <property type="match status" value="1"/>
</dbReference>
<dbReference type="Pfam" id="PF13442">
    <property type="entry name" value="Cytochrome_CBB3"/>
    <property type="match status" value="1"/>
</dbReference>
<evidence type="ECO:0000256" key="1">
    <source>
        <dbReference type="ARBA" id="ARBA00022448"/>
    </source>
</evidence>
<feature type="chain" id="PRO_5046227504" evidence="8">
    <location>
        <begin position="22"/>
        <end position="120"/>
    </location>
</feature>
<gene>
    <name evidence="10" type="ORF">JK635_09500</name>
</gene>
<dbReference type="NCBIfam" id="NF045774">
    <property type="entry name" value="cytochro_C551"/>
    <property type="match status" value="1"/>
</dbReference>
<reference evidence="10 11" key="1">
    <citation type="submission" date="2021-01" db="EMBL/GenBank/DDBJ databases">
        <title>Genome public.</title>
        <authorList>
            <person name="Liu C."/>
            <person name="Sun Q."/>
        </authorList>
    </citation>
    <scope>NUCLEOTIDE SEQUENCE [LARGE SCALE GENOMIC DNA]</scope>
    <source>
        <strain evidence="10 11">YIM B02564</strain>
    </source>
</reference>
<sequence>MKKLLYGAICMILFVSLTACGGGTDKDTTKNNDTTTNKTEQNDSATNTAADGEKVFQGTCAACHGNDLKSGYAPDLDKIGSKLSKNDIVKIIHNGKGQMPKQNLSDADANAVAAWLAAKK</sequence>
<keyword evidence="4" id="KW-0249">Electron transport</keyword>
<evidence type="ECO:0000256" key="8">
    <source>
        <dbReference type="SAM" id="SignalP"/>
    </source>
</evidence>
<evidence type="ECO:0000259" key="9">
    <source>
        <dbReference type="PROSITE" id="PS51007"/>
    </source>
</evidence>
<evidence type="ECO:0000256" key="7">
    <source>
        <dbReference type="SAM" id="MobiDB-lite"/>
    </source>
</evidence>
<evidence type="ECO:0000256" key="4">
    <source>
        <dbReference type="ARBA" id="ARBA00022982"/>
    </source>
</evidence>
<keyword evidence="1" id="KW-0813">Transport</keyword>
<dbReference type="SUPFAM" id="SSF46626">
    <property type="entry name" value="Cytochrome c"/>
    <property type="match status" value="1"/>
</dbReference>
<proteinExistence type="predicted"/>
<dbReference type="Proteomes" id="UP000623967">
    <property type="component" value="Unassembled WGS sequence"/>
</dbReference>
<evidence type="ECO:0000256" key="2">
    <source>
        <dbReference type="ARBA" id="ARBA00022617"/>
    </source>
</evidence>
<dbReference type="InterPro" id="IPR051811">
    <property type="entry name" value="Cytochrome_c550/c551-like"/>
</dbReference>
<comment type="caution">
    <text evidence="10">The sequence shown here is derived from an EMBL/GenBank/DDBJ whole genome shotgun (WGS) entry which is preliminary data.</text>
</comment>
<keyword evidence="3 6" id="KW-0479">Metal-binding</keyword>
<evidence type="ECO:0000256" key="6">
    <source>
        <dbReference type="PROSITE-ProRule" id="PRU00433"/>
    </source>
</evidence>
<protein>
    <submittedName>
        <fullName evidence="10">Cytochrome c</fullName>
    </submittedName>
</protein>
<dbReference type="InterPro" id="IPR009056">
    <property type="entry name" value="Cyt_c-like_dom"/>
</dbReference>
<evidence type="ECO:0000313" key="10">
    <source>
        <dbReference type="EMBL" id="MBL4952443.1"/>
    </source>
</evidence>
<feature type="domain" description="Cytochrome c" evidence="9">
    <location>
        <begin position="47"/>
        <end position="120"/>
    </location>
</feature>